<dbReference type="HOGENOM" id="CLU_579555_0_0_2"/>
<feature type="compositionally biased region" description="Basic residues" evidence="1">
    <location>
        <begin position="1"/>
        <end position="12"/>
    </location>
</feature>
<dbReference type="KEGG" id="tpe:Tpen_1355"/>
<reference evidence="3" key="1">
    <citation type="journal article" date="2008" name="J. Bacteriol.">
        <title>Genome sequence of Thermofilum pendens reveals an exceptional loss of biosynthetic pathways without genome reduction.</title>
        <authorList>
            <person name="Anderson I."/>
            <person name="Rodriguez J."/>
            <person name="Susanti D."/>
            <person name="Porat I."/>
            <person name="Reich C."/>
            <person name="Ulrich L.E."/>
            <person name="Elkins J.G."/>
            <person name="Mavromatis K."/>
            <person name="Lykidis A."/>
            <person name="Kim E."/>
            <person name="Thompson L.S."/>
            <person name="Nolan M."/>
            <person name="Land M."/>
            <person name="Copeland A."/>
            <person name="Lapidus A."/>
            <person name="Lucas S."/>
            <person name="Detter C."/>
            <person name="Zhulin I.B."/>
            <person name="Olsen G.J."/>
            <person name="Whitman W."/>
            <person name="Mukhopadhyay B."/>
            <person name="Bristow J."/>
            <person name="Kyrpides N."/>
        </authorList>
    </citation>
    <scope>NUCLEOTIDE SEQUENCE [LARGE SCALE GENOMIC DNA]</scope>
    <source>
        <strain evidence="3">DSM 2475 / Hrk 5</strain>
    </source>
</reference>
<dbReference type="EMBL" id="CP000505">
    <property type="protein sequence ID" value="ABL78752.1"/>
    <property type="molecule type" value="Genomic_DNA"/>
</dbReference>
<evidence type="ECO:0000313" key="3">
    <source>
        <dbReference type="Proteomes" id="UP000000641"/>
    </source>
</evidence>
<dbReference type="InterPro" id="IPR010184">
    <property type="entry name" value="CRISPR-assoc_prot_MJ0385"/>
</dbReference>
<dbReference type="Proteomes" id="UP000000641">
    <property type="component" value="Chromosome"/>
</dbReference>
<organism evidence="2 3">
    <name type="scientific">Thermofilum pendens (strain DSM 2475 / Hrk 5)</name>
    <dbReference type="NCBI Taxonomy" id="368408"/>
    <lineage>
        <taxon>Archaea</taxon>
        <taxon>Thermoproteota</taxon>
        <taxon>Thermoprotei</taxon>
        <taxon>Thermofilales</taxon>
        <taxon>Thermofilaceae</taxon>
        <taxon>Thermofilum</taxon>
    </lineage>
</organism>
<dbReference type="STRING" id="368408.Tpen_1355"/>
<evidence type="ECO:0000256" key="1">
    <source>
        <dbReference type="SAM" id="MobiDB-lite"/>
    </source>
</evidence>
<evidence type="ECO:0000313" key="2">
    <source>
        <dbReference type="EMBL" id="ABL78752.1"/>
    </source>
</evidence>
<dbReference type="eggNOG" id="arCOG01441">
    <property type="taxonomic scope" value="Archaea"/>
</dbReference>
<gene>
    <name evidence="2" type="ordered locus">Tpen_1355</name>
</gene>
<feature type="region of interest" description="Disordered" evidence="1">
    <location>
        <begin position="1"/>
        <end position="71"/>
    </location>
</feature>
<proteinExistence type="predicted"/>
<dbReference type="Pfam" id="PF09703">
    <property type="entry name" value="Cas_Csa4"/>
    <property type="match status" value="1"/>
</dbReference>
<evidence type="ECO:0008006" key="4">
    <source>
        <dbReference type="Google" id="ProtNLM"/>
    </source>
</evidence>
<feature type="compositionally biased region" description="Basic and acidic residues" evidence="1">
    <location>
        <begin position="19"/>
        <end position="32"/>
    </location>
</feature>
<keyword evidence="3" id="KW-1185">Reference proteome</keyword>
<accession>A1RZX2</accession>
<dbReference type="EnsemblBacteria" id="ABL78752">
    <property type="protein sequence ID" value="ABL78752"/>
    <property type="gene ID" value="Tpen_1355"/>
</dbReference>
<protein>
    <recommendedName>
        <fullName evidence="4">Type I-A CRISPR-associated protein Cas8a2/Csx9</fullName>
    </recommendedName>
</protein>
<sequence>MERAQTRRHRVPLHGGGRVRREVPGREEEGRQDPVPGPRSRRDAGQERRGCLREDERRAQGAEDVRGPGVQGLRARWTREGPRVQARLRGDRVPRGGRGLRVEPRGHRAEGVRATPTLYTPGHSPYTDTLIMHALARAAWGARDAALRVRGTGFEYVLETSVDARTLAYELRRTFEEVHAAFLDRQRLGRLFQDKDVRLLDSALDPEGLRAFLEGELSRPGHAGAEGRGFDGLTFKLPLMPSAGKYLHTDLTRKPKYEAKEYRVCKYCAALAALGLASSVYVARGARVLVVTLAFSGEAGYDALGGYYDFLQGEEAKDVLGVLGPRVDNVPERLLAQLAVALLTRNALEALDHAGATWRVYAVKFDTGRAVQVRGFYDVEVDSVVGAMSSLARVDDASYSKLRDMLKQLARATGADSPRAGYALEALSRLFEFFETASPDSLYGFARSVYCAYEGKAGFHGVVESLVRAWV</sequence>
<name>A1RZX2_THEPD</name>
<feature type="compositionally biased region" description="Basic and acidic residues" evidence="1">
    <location>
        <begin position="40"/>
        <end position="66"/>
    </location>
</feature>
<dbReference type="AlphaFoldDB" id="A1RZX2"/>